<organism evidence="1 2">
    <name type="scientific">Cladonia borealis</name>
    <dbReference type="NCBI Taxonomy" id="184061"/>
    <lineage>
        <taxon>Eukaryota</taxon>
        <taxon>Fungi</taxon>
        <taxon>Dikarya</taxon>
        <taxon>Ascomycota</taxon>
        <taxon>Pezizomycotina</taxon>
        <taxon>Lecanoromycetes</taxon>
        <taxon>OSLEUM clade</taxon>
        <taxon>Lecanoromycetidae</taxon>
        <taxon>Lecanorales</taxon>
        <taxon>Lecanorineae</taxon>
        <taxon>Cladoniaceae</taxon>
        <taxon>Cladonia</taxon>
    </lineage>
</organism>
<evidence type="ECO:0000313" key="2">
    <source>
        <dbReference type="Proteomes" id="UP001166286"/>
    </source>
</evidence>
<dbReference type="EMBL" id="JAFEKC020000006">
    <property type="protein sequence ID" value="KAK0513846.1"/>
    <property type="molecule type" value="Genomic_DNA"/>
</dbReference>
<comment type="caution">
    <text evidence="1">The sequence shown here is derived from an EMBL/GenBank/DDBJ whole genome shotgun (WGS) entry which is preliminary data.</text>
</comment>
<sequence length="106" mass="11902">MATDQPELAVSAELVKLPVDSKSQKRSKSPSAYRKSCDLCHTPNDVLVRCQIDETCSWHFVCTKKCWKDVSGGMVDGDSNHPYYRYGGMWKNKHAGVSAKKPKPKK</sequence>
<keyword evidence="2" id="KW-1185">Reference proteome</keyword>
<dbReference type="Proteomes" id="UP001166286">
    <property type="component" value="Unassembled WGS sequence"/>
</dbReference>
<name>A0AA39R5I5_9LECA</name>
<dbReference type="AlphaFoldDB" id="A0AA39R5I5"/>
<gene>
    <name evidence="1" type="ORF">JMJ35_003568</name>
</gene>
<evidence type="ECO:0000313" key="1">
    <source>
        <dbReference type="EMBL" id="KAK0513846.1"/>
    </source>
</evidence>
<accession>A0AA39R5I5</accession>
<proteinExistence type="predicted"/>
<reference evidence="1" key="1">
    <citation type="submission" date="2023-03" db="EMBL/GenBank/DDBJ databases">
        <title>Complete genome of Cladonia borealis.</title>
        <authorList>
            <person name="Park H."/>
        </authorList>
    </citation>
    <scope>NUCLEOTIDE SEQUENCE</scope>
    <source>
        <strain evidence="1">ANT050790</strain>
    </source>
</reference>
<protein>
    <submittedName>
        <fullName evidence="1">Uncharacterized protein</fullName>
    </submittedName>
</protein>